<dbReference type="EMBL" id="KN837115">
    <property type="protein sequence ID" value="KIJ44743.1"/>
    <property type="molecule type" value="Genomic_DNA"/>
</dbReference>
<sequence>MDAGNSTAIAKPVRKHRSPYGYVPTEWICIMYICLFTLTTVIHLGQALYKKPRLYWVLPTIVTCGVCEILGWAGRLWSSHNPSAVNPFLLQITTTIIAPTFLTAGLYTILGAVIRVLGPQYSRLSAKSYLIAFIIADVIALVVQAIGGAKASLAFQAGRNPNPGGHIMLVGIFLQLVGICVYIVLATEFLGRVFLKRPIRPAVSNGANIEATSMEGEKSSTTSSDDRQDTIPPNVSMLVTGMSFATLFVLIRTIYRTVELIDGWTGRIITTQRFFNILDAAPITLALFILNVVHPRLIF</sequence>
<evidence type="ECO:0000256" key="2">
    <source>
        <dbReference type="ARBA" id="ARBA00022692"/>
    </source>
</evidence>
<dbReference type="InterPro" id="IPR007568">
    <property type="entry name" value="RTA1"/>
</dbReference>
<feature type="transmembrane region" description="Helical" evidence="5">
    <location>
        <begin position="167"/>
        <end position="190"/>
    </location>
</feature>
<evidence type="ECO:0000313" key="7">
    <source>
        <dbReference type="Proteomes" id="UP000054279"/>
    </source>
</evidence>
<dbReference type="Pfam" id="PF04479">
    <property type="entry name" value="RTA1"/>
    <property type="match status" value="1"/>
</dbReference>
<organism evidence="6 7">
    <name type="scientific">Sphaerobolus stellatus (strain SS14)</name>
    <dbReference type="NCBI Taxonomy" id="990650"/>
    <lineage>
        <taxon>Eukaryota</taxon>
        <taxon>Fungi</taxon>
        <taxon>Dikarya</taxon>
        <taxon>Basidiomycota</taxon>
        <taxon>Agaricomycotina</taxon>
        <taxon>Agaricomycetes</taxon>
        <taxon>Phallomycetidae</taxon>
        <taxon>Geastrales</taxon>
        <taxon>Sphaerobolaceae</taxon>
        <taxon>Sphaerobolus</taxon>
    </lineage>
</organism>
<accession>A0A0C9UP49</accession>
<evidence type="ECO:0008006" key="8">
    <source>
        <dbReference type="Google" id="ProtNLM"/>
    </source>
</evidence>
<keyword evidence="7" id="KW-1185">Reference proteome</keyword>
<feature type="transmembrane region" description="Helical" evidence="5">
    <location>
        <begin position="129"/>
        <end position="147"/>
    </location>
</feature>
<dbReference type="AlphaFoldDB" id="A0A0C9UP49"/>
<dbReference type="HOGENOM" id="CLU_033465_6_0_1"/>
<keyword evidence="2 5" id="KW-0812">Transmembrane</keyword>
<keyword evidence="4 5" id="KW-0472">Membrane</keyword>
<name>A0A0C9UP49_SPHS4</name>
<dbReference type="PANTHER" id="PTHR31465">
    <property type="entry name" value="PROTEIN RTA1-RELATED"/>
    <property type="match status" value="1"/>
</dbReference>
<evidence type="ECO:0000256" key="3">
    <source>
        <dbReference type="ARBA" id="ARBA00022989"/>
    </source>
</evidence>
<feature type="transmembrane region" description="Helical" evidence="5">
    <location>
        <begin position="54"/>
        <end position="74"/>
    </location>
</feature>
<reference evidence="6 7" key="1">
    <citation type="submission" date="2014-06" db="EMBL/GenBank/DDBJ databases">
        <title>Evolutionary Origins and Diversification of the Mycorrhizal Mutualists.</title>
        <authorList>
            <consortium name="DOE Joint Genome Institute"/>
            <consortium name="Mycorrhizal Genomics Consortium"/>
            <person name="Kohler A."/>
            <person name="Kuo A."/>
            <person name="Nagy L.G."/>
            <person name="Floudas D."/>
            <person name="Copeland A."/>
            <person name="Barry K.W."/>
            <person name="Cichocki N."/>
            <person name="Veneault-Fourrey C."/>
            <person name="LaButti K."/>
            <person name="Lindquist E.A."/>
            <person name="Lipzen A."/>
            <person name="Lundell T."/>
            <person name="Morin E."/>
            <person name="Murat C."/>
            <person name="Riley R."/>
            <person name="Ohm R."/>
            <person name="Sun H."/>
            <person name="Tunlid A."/>
            <person name="Henrissat B."/>
            <person name="Grigoriev I.V."/>
            <person name="Hibbett D.S."/>
            <person name="Martin F."/>
        </authorList>
    </citation>
    <scope>NUCLEOTIDE SEQUENCE [LARGE SCALE GENOMIC DNA]</scope>
    <source>
        <strain evidence="6 7">SS14</strain>
    </source>
</reference>
<protein>
    <recommendedName>
        <fullName evidence="8">RTA1-domain-containing protein</fullName>
    </recommendedName>
</protein>
<evidence type="ECO:0000256" key="4">
    <source>
        <dbReference type="ARBA" id="ARBA00023136"/>
    </source>
</evidence>
<evidence type="ECO:0000256" key="5">
    <source>
        <dbReference type="SAM" id="Phobius"/>
    </source>
</evidence>
<dbReference type="GO" id="GO:0000324">
    <property type="term" value="C:fungal-type vacuole"/>
    <property type="evidence" value="ECO:0007669"/>
    <property type="project" value="TreeGrafter"/>
</dbReference>
<evidence type="ECO:0000313" key="6">
    <source>
        <dbReference type="EMBL" id="KIJ44743.1"/>
    </source>
</evidence>
<dbReference type="Proteomes" id="UP000054279">
    <property type="component" value="Unassembled WGS sequence"/>
</dbReference>
<evidence type="ECO:0000256" key="1">
    <source>
        <dbReference type="ARBA" id="ARBA00004141"/>
    </source>
</evidence>
<feature type="transmembrane region" description="Helical" evidence="5">
    <location>
        <begin position="94"/>
        <end position="117"/>
    </location>
</feature>
<dbReference type="GO" id="GO:0005886">
    <property type="term" value="C:plasma membrane"/>
    <property type="evidence" value="ECO:0007669"/>
    <property type="project" value="TreeGrafter"/>
</dbReference>
<dbReference type="OrthoDB" id="3358017at2759"/>
<comment type="subcellular location">
    <subcellularLocation>
        <location evidence="1">Membrane</location>
        <topology evidence="1">Multi-pass membrane protein</topology>
    </subcellularLocation>
</comment>
<dbReference type="PANTHER" id="PTHR31465:SF9">
    <property type="entry name" value="SPHINGOID LONG-CHAIN BASE TRANSPORTER RSB1"/>
    <property type="match status" value="1"/>
</dbReference>
<feature type="transmembrane region" description="Helical" evidence="5">
    <location>
        <begin position="20"/>
        <end position="42"/>
    </location>
</feature>
<gene>
    <name evidence="6" type="ORF">M422DRAFT_251726</name>
</gene>
<proteinExistence type="predicted"/>
<keyword evidence="3 5" id="KW-1133">Transmembrane helix</keyword>
<feature type="transmembrane region" description="Helical" evidence="5">
    <location>
        <begin position="274"/>
        <end position="293"/>
    </location>
</feature>